<name>X1JBZ7_9ZZZZ</name>
<protein>
    <submittedName>
        <fullName evidence="1">Uncharacterized protein</fullName>
    </submittedName>
</protein>
<sequence>MDEKNIVDRLQKVLSEFDEPIKIFIYSEYKGLDGWTIKNDAFCKTQK</sequence>
<comment type="caution">
    <text evidence="1">The sequence shown here is derived from an EMBL/GenBank/DDBJ whole genome shotgun (WGS) entry which is preliminary data.</text>
</comment>
<dbReference type="EMBL" id="BARV01000009">
    <property type="protein sequence ID" value="GAH91477.1"/>
    <property type="molecule type" value="Genomic_DNA"/>
</dbReference>
<proteinExistence type="predicted"/>
<evidence type="ECO:0000313" key="1">
    <source>
        <dbReference type="EMBL" id="GAH91477.1"/>
    </source>
</evidence>
<dbReference type="AlphaFoldDB" id="X1JBZ7"/>
<accession>X1JBZ7</accession>
<organism evidence="1">
    <name type="scientific">marine sediment metagenome</name>
    <dbReference type="NCBI Taxonomy" id="412755"/>
    <lineage>
        <taxon>unclassified sequences</taxon>
        <taxon>metagenomes</taxon>
        <taxon>ecological metagenomes</taxon>
    </lineage>
</organism>
<reference evidence="1" key="1">
    <citation type="journal article" date="2014" name="Front. Microbiol.">
        <title>High frequency of phylogenetically diverse reductive dehalogenase-homologous genes in deep subseafloor sedimentary metagenomes.</title>
        <authorList>
            <person name="Kawai M."/>
            <person name="Futagami T."/>
            <person name="Toyoda A."/>
            <person name="Takaki Y."/>
            <person name="Nishi S."/>
            <person name="Hori S."/>
            <person name="Arai W."/>
            <person name="Tsubouchi T."/>
            <person name="Morono Y."/>
            <person name="Uchiyama I."/>
            <person name="Ito T."/>
            <person name="Fujiyama A."/>
            <person name="Inagaki F."/>
            <person name="Takami H."/>
        </authorList>
    </citation>
    <scope>NUCLEOTIDE SEQUENCE</scope>
    <source>
        <strain evidence="1">Expedition CK06-06</strain>
    </source>
</reference>
<gene>
    <name evidence="1" type="ORF">S06H3_00057</name>
</gene>